<protein>
    <submittedName>
        <fullName evidence="5">Uncharacterized protein</fullName>
    </submittedName>
</protein>
<feature type="transmembrane region" description="Helical" evidence="3">
    <location>
        <begin position="1126"/>
        <end position="1148"/>
    </location>
</feature>
<dbReference type="AlphaFoldDB" id="A0A9P1BKA7"/>
<reference evidence="5" key="1">
    <citation type="submission" date="2022-10" db="EMBL/GenBank/DDBJ databases">
        <authorList>
            <person name="Chen Y."/>
            <person name="Dougan E. K."/>
            <person name="Chan C."/>
            <person name="Rhodes N."/>
            <person name="Thang M."/>
        </authorList>
    </citation>
    <scope>NUCLEOTIDE SEQUENCE</scope>
</reference>
<gene>
    <name evidence="5" type="ORF">C1SCF055_LOCUS3256</name>
</gene>
<feature type="coiled-coil region" evidence="1">
    <location>
        <begin position="290"/>
        <end position="324"/>
    </location>
</feature>
<comment type="caution">
    <text evidence="5">The sequence shown here is derived from an EMBL/GenBank/DDBJ whole genome shotgun (WGS) entry which is preliminary data.</text>
</comment>
<keyword evidence="7" id="KW-1185">Reference proteome</keyword>
<dbReference type="EMBL" id="CAMXCT020000166">
    <property type="protein sequence ID" value="CAL1128267.1"/>
    <property type="molecule type" value="Genomic_DNA"/>
</dbReference>
<feature type="signal peptide" evidence="4">
    <location>
        <begin position="1"/>
        <end position="17"/>
    </location>
</feature>
<dbReference type="EMBL" id="CAMXCT030000166">
    <property type="protein sequence ID" value="CAL4762204.1"/>
    <property type="molecule type" value="Genomic_DNA"/>
</dbReference>
<keyword evidence="1" id="KW-0175">Coiled coil</keyword>
<feature type="transmembrane region" description="Helical" evidence="3">
    <location>
        <begin position="1067"/>
        <end position="1086"/>
    </location>
</feature>
<keyword evidence="3" id="KW-0812">Transmembrane</keyword>
<evidence type="ECO:0000256" key="2">
    <source>
        <dbReference type="SAM" id="MobiDB-lite"/>
    </source>
</evidence>
<evidence type="ECO:0000313" key="6">
    <source>
        <dbReference type="EMBL" id="CAL1128267.1"/>
    </source>
</evidence>
<feature type="region of interest" description="Disordered" evidence="2">
    <location>
        <begin position="961"/>
        <end position="996"/>
    </location>
</feature>
<keyword evidence="3" id="KW-0472">Membrane</keyword>
<name>A0A9P1BKA7_9DINO</name>
<dbReference type="Proteomes" id="UP001152797">
    <property type="component" value="Unassembled WGS sequence"/>
</dbReference>
<organism evidence="5">
    <name type="scientific">Cladocopium goreaui</name>
    <dbReference type="NCBI Taxonomy" id="2562237"/>
    <lineage>
        <taxon>Eukaryota</taxon>
        <taxon>Sar</taxon>
        <taxon>Alveolata</taxon>
        <taxon>Dinophyceae</taxon>
        <taxon>Suessiales</taxon>
        <taxon>Symbiodiniaceae</taxon>
        <taxon>Cladocopium</taxon>
    </lineage>
</organism>
<evidence type="ECO:0000256" key="4">
    <source>
        <dbReference type="SAM" id="SignalP"/>
    </source>
</evidence>
<keyword evidence="4" id="KW-0732">Signal</keyword>
<proteinExistence type="predicted"/>
<sequence>MHIPLIVYFLFAWVSNATDCDFVDQCHAIGATLLQLVEWCSYPAPMRDLWIWATILSRFDALITLDQKDESYIMRSFECAWPARGHVPKPLHYLLRIPSLPRSVNVLHSFNVVLDSWQKFLPTQYEHLIPYDRDEMFRSLQTLSWWNANFLFILTDSPPSSGTDDGEKDADEDPVDRFPDDLLTKKFRGMEDTSLHPTKFLCQQIILANVLKVPSPADATNVASAVFPTATEVGRVPDLRAASARHRRSSAVALASAGAPLVALASMRGAATRARRSKAAYKVPCQAQDESEAAEQLAALEAELEALEDEMEEERLRQADLDEAQTMDKIQQRFKDAAPGLDSEVVPGRGSAAVGVAASVCVCGVSGEDTVAQRVLRRLQEEAVETPLFLGFDELGRSPPDRHAKGLNWLLTWVAGINGIDPGHMLQASFPTLPFHGPIRPNCTVSQTPARKPPKLDERPMRFREHGLVAPSPGINAPAAFHEAHYTVNVCRLKGRGLASPFATSLDNAAFPHFFSMARAEDVAAFASQTPLPPVGRPGGVPLPTRVVNAQDSYSFARAEDISGRPSLQDTWPNCAGGTGQIVFSEASTQFGMEEPAETSAPSSHSLTSTMASPEALATFPFVVRERGVESGTFAGTCRAARLAFRRWWPTLARWMLLELLQGVTRTGQSAVYYDTHDDPDAAPPRPRGRGLSHAEAWYEGLSWRVAALPQGLDAPSVDAPSAAKARQHGAAEVVKMAATALAVAALSVAGTLLTREEAEEWSPVPAGRNGRASFEAYDPLAKPAPAPCGAAASPEAAWMKFEEVDEALKNCTAAVICPEPSEASESALEGAKLALRQVLTGAEELKQVILLSHVGAQDSKGGFNLGAFFSPSGTSWASIEDELTSTARARSAQKALRHVIVRVSDPPPTSASRQVRCLPADESAEGYTSPETAAEAIYQVFNRSVNSSFIVLEALKDADEMDEMDGESDAPAPDWGELSDAPGDSGDSGDSVAALRGPRSLANRGAKRYAHGAWQPRMTHGISATLFLQQWADEFFGPGKSALRQGVRRPRDDVSSMSWKMKSTCSVFSIWSFNSLLLNIAILVNRSYIYNSYDRPFSSIFLRFSFQNVDQIKEHFDGRRKGVHVWWICVVGFVNLTLDMFVLVGGLEHFLFFHRYWK</sequence>
<evidence type="ECO:0000313" key="5">
    <source>
        <dbReference type="EMBL" id="CAI3974892.1"/>
    </source>
</evidence>
<evidence type="ECO:0000256" key="1">
    <source>
        <dbReference type="SAM" id="Coils"/>
    </source>
</evidence>
<evidence type="ECO:0000256" key="3">
    <source>
        <dbReference type="SAM" id="Phobius"/>
    </source>
</evidence>
<accession>A0A9P1BKA7</accession>
<reference evidence="6" key="2">
    <citation type="submission" date="2024-04" db="EMBL/GenBank/DDBJ databases">
        <authorList>
            <person name="Chen Y."/>
            <person name="Shah S."/>
            <person name="Dougan E. K."/>
            <person name="Thang M."/>
            <person name="Chan C."/>
        </authorList>
    </citation>
    <scope>NUCLEOTIDE SEQUENCE [LARGE SCALE GENOMIC DNA]</scope>
</reference>
<feature type="chain" id="PRO_5043269548" evidence="4">
    <location>
        <begin position="18"/>
        <end position="1159"/>
    </location>
</feature>
<keyword evidence="3" id="KW-1133">Transmembrane helix</keyword>
<dbReference type="EMBL" id="CAMXCT010000166">
    <property type="protein sequence ID" value="CAI3974892.1"/>
    <property type="molecule type" value="Genomic_DNA"/>
</dbReference>
<evidence type="ECO:0000313" key="7">
    <source>
        <dbReference type="Proteomes" id="UP001152797"/>
    </source>
</evidence>